<evidence type="ECO:0000313" key="11">
    <source>
        <dbReference type="EMBL" id="MBF6056747.1"/>
    </source>
</evidence>
<comment type="similarity">
    <text evidence="7">Belongs to the drug/metabolite transporter (DMT) superfamily. Small multidrug resistance (SMR) (TC 2.A.7.1) family. Gdx/SugE subfamily.</text>
</comment>
<evidence type="ECO:0000256" key="7">
    <source>
        <dbReference type="ARBA" id="ARBA00038151"/>
    </source>
</evidence>
<evidence type="ECO:0000256" key="9">
    <source>
        <dbReference type="RuleBase" id="RU003942"/>
    </source>
</evidence>
<keyword evidence="4 9" id="KW-0812">Transmembrane</keyword>
<dbReference type="NCBIfam" id="NF008512">
    <property type="entry name" value="PRK11431.1"/>
    <property type="match status" value="1"/>
</dbReference>
<feature type="transmembrane region" description="Helical" evidence="10">
    <location>
        <begin position="33"/>
        <end position="50"/>
    </location>
</feature>
<dbReference type="InterPro" id="IPR037185">
    <property type="entry name" value="EmrE-like"/>
</dbReference>
<reference evidence="11 12" key="1">
    <citation type="submission" date="2020-11" db="EMBL/GenBank/DDBJ databases">
        <title>Sulfur oxidizing isolate from Hospital Hole Sinkhole.</title>
        <authorList>
            <person name="Scott K.M."/>
        </authorList>
    </citation>
    <scope>NUCLEOTIDE SEQUENCE [LARGE SCALE GENOMIC DNA]</scope>
    <source>
        <strain evidence="11 12">HH1</strain>
    </source>
</reference>
<keyword evidence="6 10" id="KW-0472">Membrane</keyword>
<name>A0ABS0BXF3_9GAMM</name>
<evidence type="ECO:0000256" key="1">
    <source>
        <dbReference type="ARBA" id="ARBA00004651"/>
    </source>
</evidence>
<dbReference type="SUPFAM" id="SSF103481">
    <property type="entry name" value="Multidrug resistance efflux transporter EmrE"/>
    <property type="match status" value="1"/>
</dbReference>
<proteinExistence type="inferred from homology"/>
<evidence type="ECO:0000256" key="3">
    <source>
        <dbReference type="ARBA" id="ARBA00022475"/>
    </source>
</evidence>
<evidence type="ECO:0000256" key="10">
    <source>
        <dbReference type="SAM" id="Phobius"/>
    </source>
</evidence>
<comment type="caution">
    <text evidence="11">The sequence shown here is derived from an EMBL/GenBank/DDBJ whole genome shotgun (WGS) entry which is preliminary data.</text>
</comment>
<dbReference type="Proteomes" id="UP001193680">
    <property type="component" value="Unassembled WGS sequence"/>
</dbReference>
<protein>
    <recommendedName>
        <fullName evidence="8">Guanidinium exporter</fullName>
    </recommendedName>
</protein>
<accession>A0ABS0BXF3</accession>
<sequence>MAWVALVLAGLLEVGWAIGLKYADGFSKFWPSALSIVAMLVSLVLLGWVMKYLPVGLAYAVWVGIGVVGTVILSVILFSEPMNAIRMLSIALIVIGIIGLKLTSPG</sequence>
<dbReference type="InterPro" id="IPR000390">
    <property type="entry name" value="Small_drug/metabolite_transptr"/>
</dbReference>
<dbReference type="PANTHER" id="PTHR30561:SF0">
    <property type="entry name" value="GUANIDINIUM EXPORTER"/>
    <property type="match status" value="1"/>
</dbReference>
<keyword evidence="3" id="KW-1003">Cell membrane</keyword>
<evidence type="ECO:0000256" key="2">
    <source>
        <dbReference type="ARBA" id="ARBA00022448"/>
    </source>
</evidence>
<dbReference type="Gene3D" id="1.10.3730.20">
    <property type="match status" value="1"/>
</dbReference>
<dbReference type="RefSeq" id="WP_194947118.1">
    <property type="nucleotide sequence ID" value="NZ_JACBGI020000001.1"/>
</dbReference>
<feature type="transmembrane region" description="Helical" evidence="10">
    <location>
        <begin position="84"/>
        <end position="103"/>
    </location>
</feature>
<gene>
    <name evidence="11" type="primary">sugE</name>
    <name evidence="11" type="ORF">H8792_000150</name>
</gene>
<dbReference type="Pfam" id="PF00893">
    <property type="entry name" value="Multi_Drug_Res"/>
    <property type="match status" value="1"/>
</dbReference>
<keyword evidence="2" id="KW-0813">Transport</keyword>
<evidence type="ECO:0000313" key="12">
    <source>
        <dbReference type="Proteomes" id="UP001193680"/>
    </source>
</evidence>
<evidence type="ECO:0000256" key="6">
    <source>
        <dbReference type="ARBA" id="ARBA00023136"/>
    </source>
</evidence>
<evidence type="ECO:0000256" key="5">
    <source>
        <dbReference type="ARBA" id="ARBA00022989"/>
    </source>
</evidence>
<keyword evidence="12" id="KW-1185">Reference proteome</keyword>
<feature type="transmembrane region" description="Helical" evidence="10">
    <location>
        <begin position="57"/>
        <end position="78"/>
    </location>
</feature>
<keyword evidence="5 10" id="KW-1133">Transmembrane helix</keyword>
<evidence type="ECO:0000256" key="4">
    <source>
        <dbReference type="ARBA" id="ARBA00022692"/>
    </source>
</evidence>
<organism evidence="11 12">
    <name type="scientific">Thiomicrorhabdus heinhorstiae</name>
    <dbReference type="NCBI Taxonomy" id="2748010"/>
    <lineage>
        <taxon>Bacteria</taxon>
        <taxon>Pseudomonadati</taxon>
        <taxon>Pseudomonadota</taxon>
        <taxon>Gammaproteobacteria</taxon>
        <taxon>Thiotrichales</taxon>
        <taxon>Piscirickettsiaceae</taxon>
        <taxon>Thiomicrorhabdus</taxon>
    </lineage>
</organism>
<evidence type="ECO:0000256" key="8">
    <source>
        <dbReference type="ARBA" id="ARBA00039168"/>
    </source>
</evidence>
<comment type="subcellular location">
    <subcellularLocation>
        <location evidence="1 9">Cell membrane</location>
        <topology evidence="1 9">Multi-pass membrane protein</topology>
    </subcellularLocation>
</comment>
<dbReference type="PANTHER" id="PTHR30561">
    <property type="entry name" value="SMR FAMILY PROTON-DEPENDENT DRUG EFFLUX TRANSPORTER SUGE"/>
    <property type="match status" value="1"/>
</dbReference>
<dbReference type="InterPro" id="IPR045324">
    <property type="entry name" value="Small_multidrug_res"/>
</dbReference>
<dbReference type="EMBL" id="JACBGI020000001">
    <property type="protein sequence ID" value="MBF6056747.1"/>
    <property type="molecule type" value="Genomic_DNA"/>
</dbReference>